<dbReference type="Ensembl" id="ENSCABT00000001521.1">
    <property type="protein sequence ID" value="ENSCABP00000001409.1"/>
    <property type="gene ID" value="ENSCABG00000001164.1"/>
</dbReference>
<name>A0A8C0IJT3_CHEAB</name>
<feature type="region of interest" description="Disordered" evidence="1">
    <location>
        <begin position="1"/>
        <end position="26"/>
    </location>
</feature>
<dbReference type="Proteomes" id="UP000694404">
    <property type="component" value="Unplaced"/>
</dbReference>
<dbReference type="OMA" id="HSTNNAE"/>
<reference evidence="2" key="2">
    <citation type="submission" date="2025-09" db="UniProtKB">
        <authorList>
            <consortium name="Ensembl"/>
        </authorList>
    </citation>
    <scope>IDENTIFICATION</scope>
</reference>
<evidence type="ECO:0000256" key="1">
    <source>
        <dbReference type="SAM" id="MobiDB-lite"/>
    </source>
</evidence>
<evidence type="ECO:0000313" key="3">
    <source>
        <dbReference type="Proteomes" id="UP000694404"/>
    </source>
</evidence>
<keyword evidence="3" id="KW-1185">Reference proteome</keyword>
<proteinExistence type="predicted"/>
<dbReference type="GeneTree" id="ENSGT00960000189862"/>
<protein>
    <submittedName>
        <fullName evidence="2">Uncharacterized protein</fullName>
    </submittedName>
</protein>
<reference evidence="2" key="1">
    <citation type="submission" date="2025-08" db="UniProtKB">
        <authorList>
            <consortium name="Ensembl"/>
        </authorList>
    </citation>
    <scope>IDENTIFICATION</scope>
</reference>
<evidence type="ECO:0000313" key="2">
    <source>
        <dbReference type="Ensembl" id="ENSCABP00000001409.1"/>
    </source>
</evidence>
<organism evidence="2 3">
    <name type="scientific">Chelonoidis abingdonii</name>
    <name type="common">Abingdon island giant tortoise</name>
    <name type="synonym">Testudo abingdonii</name>
    <dbReference type="NCBI Taxonomy" id="106734"/>
    <lineage>
        <taxon>Eukaryota</taxon>
        <taxon>Metazoa</taxon>
        <taxon>Chordata</taxon>
        <taxon>Craniata</taxon>
        <taxon>Vertebrata</taxon>
        <taxon>Euteleostomi</taxon>
        <taxon>Archelosauria</taxon>
        <taxon>Testudinata</taxon>
        <taxon>Testudines</taxon>
        <taxon>Cryptodira</taxon>
        <taxon>Durocryptodira</taxon>
        <taxon>Testudinoidea</taxon>
        <taxon>Testudinidae</taxon>
        <taxon>Chelonoidis</taxon>
    </lineage>
</organism>
<sequence>MKRQFNRMRQQLSYPGITGRPAPPASQSLLSLQIEQRIEPAKRAAHNVSKRLQACLQGQCGADMEKRVVSASAPCPALQEAASSAYT</sequence>
<accession>A0A8C0IJT3</accession>
<dbReference type="AlphaFoldDB" id="A0A8C0IJT3"/>